<dbReference type="PANTHER" id="PTHR11267">
    <property type="entry name" value="T-BOX PROTEIN-RELATED"/>
    <property type="match status" value="1"/>
</dbReference>
<dbReference type="CDD" id="cd20187">
    <property type="entry name" value="T-box_TBX1_10-like"/>
    <property type="match status" value="1"/>
</dbReference>
<organism evidence="9 10">
    <name type="scientific">Octopus vulgaris</name>
    <name type="common">Common octopus</name>
    <dbReference type="NCBI Taxonomy" id="6645"/>
    <lineage>
        <taxon>Eukaryota</taxon>
        <taxon>Metazoa</taxon>
        <taxon>Spiralia</taxon>
        <taxon>Lophotrochozoa</taxon>
        <taxon>Mollusca</taxon>
        <taxon>Cephalopoda</taxon>
        <taxon>Coleoidea</taxon>
        <taxon>Octopodiformes</taxon>
        <taxon>Octopoda</taxon>
        <taxon>Incirrata</taxon>
        <taxon>Octopodidae</taxon>
        <taxon>Octopus</taxon>
    </lineage>
</organism>
<gene>
    <name evidence="9" type="ORF">OCTVUL_1B008822</name>
</gene>
<dbReference type="PANTHER" id="PTHR11267:SF195">
    <property type="entry name" value="OPTOMOTOR-BLIND-RELATED-GENE-1, ISOFORM A"/>
    <property type="match status" value="1"/>
</dbReference>
<evidence type="ECO:0000256" key="1">
    <source>
        <dbReference type="ARBA" id="ARBA00004123"/>
    </source>
</evidence>
<dbReference type="InterPro" id="IPR008967">
    <property type="entry name" value="p53-like_TF_DNA-bd_sf"/>
</dbReference>
<feature type="region of interest" description="Disordered" evidence="7">
    <location>
        <begin position="54"/>
        <end position="119"/>
    </location>
</feature>
<evidence type="ECO:0000313" key="9">
    <source>
        <dbReference type="EMBL" id="CAI9715801.1"/>
    </source>
</evidence>
<name>A0AA36AGP0_OCTVU</name>
<dbReference type="GO" id="GO:0000978">
    <property type="term" value="F:RNA polymerase II cis-regulatory region sequence-specific DNA binding"/>
    <property type="evidence" value="ECO:0007669"/>
    <property type="project" value="InterPro"/>
</dbReference>
<keyword evidence="2" id="KW-0805">Transcription regulation</keyword>
<keyword evidence="3 6" id="KW-0238">DNA-binding</keyword>
<dbReference type="PROSITE" id="PS01264">
    <property type="entry name" value="TBOX_2"/>
    <property type="match status" value="1"/>
</dbReference>
<dbReference type="GO" id="GO:0005634">
    <property type="term" value="C:nucleus"/>
    <property type="evidence" value="ECO:0007669"/>
    <property type="project" value="UniProtKB-SubCell"/>
</dbReference>
<keyword evidence="5 6" id="KW-0539">Nucleus</keyword>
<feature type="region of interest" description="Disordered" evidence="7">
    <location>
        <begin position="1"/>
        <end position="30"/>
    </location>
</feature>
<evidence type="ECO:0000256" key="7">
    <source>
        <dbReference type="SAM" id="MobiDB-lite"/>
    </source>
</evidence>
<dbReference type="InterPro" id="IPR001699">
    <property type="entry name" value="TF_T-box"/>
</dbReference>
<dbReference type="GO" id="GO:0000785">
    <property type="term" value="C:chromatin"/>
    <property type="evidence" value="ECO:0007669"/>
    <property type="project" value="TreeGrafter"/>
</dbReference>
<comment type="subcellular location">
    <subcellularLocation>
        <location evidence="1 6">Nucleus</location>
    </subcellularLocation>
</comment>
<feature type="compositionally biased region" description="Polar residues" evidence="7">
    <location>
        <begin position="1"/>
        <end position="12"/>
    </location>
</feature>
<dbReference type="FunFam" id="2.60.40.820:FF:000006">
    <property type="entry name" value="T-box transcription factor"/>
    <property type="match status" value="1"/>
</dbReference>
<dbReference type="GO" id="GO:0045893">
    <property type="term" value="P:positive regulation of DNA-templated transcription"/>
    <property type="evidence" value="ECO:0007669"/>
    <property type="project" value="InterPro"/>
</dbReference>
<evidence type="ECO:0000256" key="3">
    <source>
        <dbReference type="ARBA" id="ARBA00023125"/>
    </source>
</evidence>
<protein>
    <submittedName>
        <fullName evidence="9">T-box transcription factor TBX10-like</fullName>
    </submittedName>
</protein>
<evidence type="ECO:0000256" key="4">
    <source>
        <dbReference type="ARBA" id="ARBA00023163"/>
    </source>
</evidence>
<dbReference type="InterPro" id="IPR046360">
    <property type="entry name" value="T-box_DNA-bd"/>
</dbReference>
<dbReference type="GO" id="GO:0001708">
    <property type="term" value="P:cell fate specification"/>
    <property type="evidence" value="ECO:0007669"/>
    <property type="project" value="TreeGrafter"/>
</dbReference>
<evidence type="ECO:0000313" key="10">
    <source>
        <dbReference type="Proteomes" id="UP001162480"/>
    </source>
</evidence>
<keyword evidence="4" id="KW-0804">Transcription</keyword>
<keyword evidence="10" id="KW-1185">Reference proteome</keyword>
<feature type="compositionally biased region" description="Polar residues" evidence="7">
    <location>
        <begin position="84"/>
        <end position="99"/>
    </location>
</feature>
<dbReference type="PROSITE" id="PS01283">
    <property type="entry name" value="TBOX_1"/>
    <property type="match status" value="1"/>
</dbReference>
<evidence type="ECO:0000256" key="2">
    <source>
        <dbReference type="ARBA" id="ARBA00023015"/>
    </source>
</evidence>
<dbReference type="Pfam" id="PF00907">
    <property type="entry name" value="T-box"/>
    <property type="match status" value="1"/>
</dbReference>
<comment type="caution">
    <text evidence="6">Lacks conserved residue(s) required for the propagation of feature annotation.</text>
</comment>
<dbReference type="Gene3D" id="2.60.40.820">
    <property type="entry name" value="Transcription factor, T-box"/>
    <property type="match status" value="1"/>
</dbReference>
<dbReference type="AlphaFoldDB" id="A0AA36AGP0"/>
<dbReference type="PRINTS" id="PR00937">
    <property type="entry name" value="TBOX"/>
</dbReference>
<evidence type="ECO:0000256" key="6">
    <source>
        <dbReference type="PROSITE-ProRule" id="PRU00201"/>
    </source>
</evidence>
<evidence type="ECO:0000259" key="8">
    <source>
        <dbReference type="PROSITE" id="PS50252"/>
    </source>
</evidence>
<reference evidence="9" key="1">
    <citation type="submission" date="2023-08" db="EMBL/GenBank/DDBJ databases">
        <authorList>
            <person name="Alioto T."/>
            <person name="Alioto T."/>
            <person name="Gomez Garrido J."/>
        </authorList>
    </citation>
    <scope>NUCLEOTIDE SEQUENCE</scope>
</reference>
<evidence type="ECO:0000256" key="5">
    <source>
        <dbReference type="ARBA" id="ARBA00023242"/>
    </source>
</evidence>
<feature type="domain" description="T-box" evidence="8">
    <location>
        <begin position="134"/>
        <end position="318"/>
    </location>
</feature>
<sequence>MSTELTPAAQQRTCDEGKRRIHDNPGATEVPYTGAAMKNMEACLINAGTTRPFYDPPRLDTSQLSQSDVGGGGGHLESVDIDGKSSTAGSPATSGQNDCSKLGNAQEAPPTPNGTQETIKKPLHSTLCNVTVQLESKGLWDQFDKLCTEMIVTKAGRRMFPTFQVRLYGLDPMVDYMVMMDFVPCDDKRYRYSFHSSSWIVSGKSEPYVPGRFHIHPDSPAKGAQWMKQIVAFDKLKLTNNPKDLNGHIILNSMQKYQPRFHVIYEDPKKDENKYPETQNFRAFIFPETKFMAVTAYQNHRITQLKIASNPFAKGFRDCDPNDSVVEVLNNITTGNRKRNHHRPSSLSLKLFKEDKDYLEKDPSNAQLSRVISPNLPGGINLPLSRGVEPPRTPQGYSDGYSYNPYSPASYMQPAKVRPSPYAREMDYASYHSRVKGFYSRANTFRTQMRDPMTWSTQPMT</sequence>
<accession>A0AA36AGP0</accession>
<dbReference type="EMBL" id="OX597814">
    <property type="protein sequence ID" value="CAI9715801.1"/>
    <property type="molecule type" value="Genomic_DNA"/>
</dbReference>
<dbReference type="SMART" id="SM00425">
    <property type="entry name" value="TBOX"/>
    <property type="match status" value="1"/>
</dbReference>
<dbReference type="SUPFAM" id="SSF49417">
    <property type="entry name" value="p53-like transcription factors"/>
    <property type="match status" value="1"/>
</dbReference>
<proteinExistence type="predicted"/>
<dbReference type="InterPro" id="IPR036960">
    <property type="entry name" value="T-box_sf"/>
</dbReference>
<dbReference type="GO" id="GO:0000981">
    <property type="term" value="F:DNA-binding transcription factor activity, RNA polymerase II-specific"/>
    <property type="evidence" value="ECO:0007669"/>
    <property type="project" value="TreeGrafter"/>
</dbReference>
<dbReference type="PROSITE" id="PS50252">
    <property type="entry name" value="TBOX_3"/>
    <property type="match status" value="1"/>
</dbReference>
<dbReference type="InterPro" id="IPR018186">
    <property type="entry name" value="TF_T-box_CS"/>
</dbReference>
<dbReference type="Proteomes" id="UP001162480">
    <property type="component" value="Chromosome 1"/>
</dbReference>